<feature type="region of interest" description="Disordered" evidence="1">
    <location>
        <begin position="1"/>
        <end position="21"/>
    </location>
</feature>
<protein>
    <submittedName>
        <fullName evidence="2">Uncharacterized protein</fullName>
    </submittedName>
</protein>
<name>A0A382LY13_9ZZZZ</name>
<dbReference type="EMBL" id="UINC01089904">
    <property type="protein sequence ID" value="SVC41378.1"/>
    <property type="molecule type" value="Genomic_DNA"/>
</dbReference>
<gene>
    <name evidence="2" type="ORF">METZ01_LOCUS294232</name>
</gene>
<reference evidence="2" key="1">
    <citation type="submission" date="2018-05" db="EMBL/GenBank/DDBJ databases">
        <authorList>
            <person name="Lanie J.A."/>
            <person name="Ng W.-L."/>
            <person name="Kazmierczak K.M."/>
            <person name="Andrzejewski T.M."/>
            <person name="Davidsen T.M."/>
            <person name="Wayne K.J."/>
            <person name="Tettelin H."/>
            <person name="Glass J.I."/>
            <person name="Rusch D."/>
            <person name="Podicherti R."/>
            <person name="Tsui H.-C.T."/>
            <person name="Winkler M.E."/>
        </authorList>
    </citation>
    <scope>NUCLEOTIDE SEQUENCE</scope>
</reference>
<organism evidence="2">
    <name type="scientific">marine metagenome</name>
    <dbReference type="NCBI Taxonomy" id="408172"/>
    <lineage>
        <taxon>unclassified sequences</taxon>
        <taxon>metagenomes</taxon>
        <taxon>ecological metagenomes</taxon>
    </lineage>
</organism>
<sequence length="74" mass="8616">MIFAEEDSERNSEMEKNLRMPPLNFDKETLTEINKHLSGGSLEELMKVFSKKLKEDFQTANDEGNHLSKEEIEN</sequence>
<proteinExistence type="predicted"/>
<accession>A0A382LY13</accession>
<feature type="compositionally biased region" description="Basic and acidic residues" evidence="1">
    <location>
        <begin position="9"/>
        <end position="18"/>
    </location>
</feature>
<evidence type="ECO:0000256" key="1">
    <source>
        <dbReference type="SAM" id="MobiDB-lite"/>
    </source>
</evidence>
<evidence type="ECO:0000313" key="2">
    <source>
        <dbReference type="EMBL" id="SVC41378.1"/>
    </source>
</evidence>
<dbReference type="AlphaFoldDB" id="A0A382LY13"/>